<geneLocation type="plasmid" evidence="3 4">
    <name>1</name>
</geneLocation>
<proteinExistence type="predicted"/>
<dbReference type="InterPro" id="IPR053148">
    <property type="entry name" value="PD-DEXK-like_domain"/>
</dbReference>
<evidence type="ECO:0000313" key="4">
    <source>
        <dbReference type="Proteomes" id="UP000061382"/>
    </source>
</evidence>
<dbReference type="InterPro" id="IPR011856">
    <property type="entry name" value="tRNA_endonuc-like_dom_sf"/>
</dbReference>
<keyword evidence="4" id="KW-1185">Reference proteome</keyword>
<protein>
    <submittedName>
        <fullName evidence="3">Cytoplasmic protein</fullName>
    </submittedName>
</protein>
<dbReference type="KEGG" id="rti:DC20_21930"/>
<organism evidence="3 4">
    <name type="scientific">Rufibacter tibetensis</name>
    <dbReference type="NCBI Taxonomy" id="512763"/>
    <lineage>
        <taxon>Bacteria</taxon>
        <taxon>Pseudomonadati</taxon>
        <taxon>Bacteroidota</taxon>
        <taxon>Cytophagia</taxon>
        <taxon>Cytophagales</taxon>
        <taxon>Hymenobacteraceae</taxon>
        <taxon>Rufibacter</taxon>
    </lineage>
</organism>
<reference evidence="3 4" key="1">
    <citation type="submission" date="2015-08" db="EMBL/GenBank/DDBJ databases">
        <title>Complete genome sequence of Rufibacter tibetensis strain 1351t, a radiation-resistant bacterium from tibet plateau.</title>
        <authorList>
            <person name="Dai J."/>
        </authorList>
    </citation>
    <scope>NUCLEOTIDE SEQUENCE [LARGE SCALE GENOMIC DNA]</scope>
    <source>
        <strain evidence="3 4">1351</strain>
        <plasmid evidence="3 4">1</plasmid>
    </source>
</reference>
<keyword evidence="3" id="KW-0614">Plasmid</keyword>
<sequence>MTQTAHHLPENPEGRILLDSIVTLIEQSRSRVALQVNSEITRLYWHVGKAINQELLGKQRGEYGERIISSLASGLTRAYGRGWGKRHLWHCVRVADTFPEDQIVNALSTQLSWTHLRLLAGVEDGLKREFYTELSLQERWSTRVLQERMDSMLFERSALSRKPEQLLRQELGTLRSAGAVTPDLVFRDPYVLDFLGLSDTYSERDLESAILAQLQQFIIELGSDFAFLARQKRILIDNEDFKIDLLFYHRGLRRLVAIDLKLGRFKAAYKGQMELYLKWLDRNERKEGEESPIGLILCAEKSQEQIELLELDKGHIRVSEYLTQLPPKEVFASRLHKAIELAKVKKEE</sequence>
<feature type="domain" description="YhcG PDDEXK nuclease" evidence="1">
    <location>
        <begin position="185"/>
        <end position="329"/>
    </location>
</feature>
<dbReference type="Gene3D" id="3.40.1350.10">
    <property type="match status" value="1"/>
</dbReference>
<name>A0A0P0D1R0_9BACT</name>
<gene>
    <name evidence="3" type="ORF">DC20_21930</name>
</gene>
<dbReference type="PANTHER" id="PTHR30547">
    <property type="entry name" value="UNCHARACTERIZED PROTEIN YHCG-RELATED"/>
    <property type="match status" value="1"/>
</dbReference>
<dbReference type="OrthoDB" id="9801263at2"/>
<dbReference type="EMBL" id="CP012644">
    <property type="protein sequence ID" value="ALJ01710.1"/>
    <property type="molecule type" value="Genomic_DNA"/>
</dbReference>
<dbReference type="Proteomes" id="UP000061382">
    <property type="component" value="Plasmid 1"/>
</dbReference>
<dbReference type="AlphaFoldDB" id="A0A0P0D1R0"/>
<dbReference type="PATRIC" id="fig|512763.3.peg.4833"/>
<dbReference type="PANTHER" id="PTHR30547:SF5">
    <property type="entry name" value="NUCLEASE YHCG-RELATED"/>
    <property type="match status" value="1"/>
</dbReference>
<dbReference type="Pfam" id="PF06250">
    <property type="entry name" value="YhcG_C"/>
    <property type="match status" value="1"/>
</dbReference>
<dbReference type="InterPro" id="IPR009362">
    <property type="entry name" value="YhcG_C"/>
</dbReference>
<evidence type="ECO:0000313" key="3">
    <source>
        <dbReference type="EMBL" id="ALJ01710.1"/>
    </source>
</evidence>
<dbReference type="GO" id="GO:0003676">
    <property type="term" value="F:nucleic acid binding"/>
    <property type="evidence" value="ECO:0007669"/>
    <property type="project" value="InterPro"/>
</dbReference>
<dbReference type="Pfam" id="PF17761">
    <property type="entry name" value="DUF1016_N"/>
    <property type="match status" value="1"/>
</dbReference>
<accession>A0A0P0D1R0</accession>
<dbReference type="RefSeq" id="WP_062546178.1">
    <property type="nucleotide sequence ID" value="NZ_CP012644.1"/>
</dbReference>
<evidence type="ECO:0000259" key="2">
    <source>
        <dbReference type="Pfam" id="PF17761"/>
    </source>
</evidence>
<feature type="domain" description="YhcG N-terminal" evidence="2">
    <location>
        <begin position="21"/>
        <end position="156"/>
    </location>
</feature>
<dbReference type="InterPro" id="IPR041527">
    <property type="entry name" value="YhcG_N"/>
</dbReference>
<evidence type="ECO:0000259" key="1">
    <source>
        <dbReference type="Pfam" id="PF06250"/>
    </source>
</evidence>